<evidence type="ECO:0000256" key="2">
    <source>
        <dbReference type="ARBA" id="ARBA00004123"/>
    </source>
</evidence>
<gene>
    <name evidence="21" type="ORF">TRAPUB_3069</name>
</gene>
<keyword evidence="10" id="KW-0067">ATP-binding</keyword>
<dbReference type="InterPro" id="IPR006555">
    <property type="entry name" value="ATP-dep_Helicase_C"/>
</dbReference>
<keyword evidence="16" id="KW-0539">Nucleus</keyword>
<dbReference type="InterPro" id="IPR045028">
    <property type="entry name" value="DinG/Rad3-like"/>
</dbReference>
<dbReference type="Proteomes" id="UP000184267">
    <property type="component" value="Unassembled WGS sequence"/>
</dbReference>
<evidence type="ECO:0000256" key="8">
    <source>
        <dbReference type="ARBA" id="ARBA00022801"/>
    </source>
</evidence>
<evidence type="ECO:0000256" key="12">
    <source>
        <dbReference type="ARBA" id="ARBA00023014"/>
    </source>
</evidence>
<dbReference type="InterPro" id="IPR006554">
    <property type="entry name" value="Helicase-like_DEXD_c2"/>
</dbReference>
<evidence type="ECO:0000256" key="15">
    <source>
        <dbReference type="ARBA" id="ARBA00023235"/>
    </source>
</evidence>
<dbReference type="PRINTS" id="PR00852">
    <property type="entry name" value="XRODRMPGMNTD"/>
</dbReference>
<keyword evidence="13" id="KW-0238">DNA-binding</keyword>
<evidence type="ECO:0000256" key="3">
    <source>
        <dbReference type="ARBA" id="ARBA00009146"/>
    </source>
</evidence>
<dbReference type="OrthoDB" id="272481at2759"/>
<dbReference type="AlphaFoldDB" id="A0A1M2VEX3"/>
<dbReference type="GO" id="GO:0006289">
    <property type="term" value="P:nucleotide-excision repair"/>
    <property type="evidence" value="ECO:0007669"/>
    <property type="project" value="InterPro"/>
</dbReference>
<dbReference type="InterPro" id="IPR001945">
    <property type="entry name" value="RAD3/XPD"/>
</dbReference>
<protein>
    <recommendedName>
        <fullName evidence="17">DNA 5'-3' helicase</fullName>
        <ecNumber evidence="17">5.6.2.3</ecNumber>
    </recommendedName>
</protein>
<name>A0A1M2VEX3_TRAPU</name>
<evidence type="ECO:0000256" key="14">
    <source>
        <dbReference type="ARBA" id="ARBA00023204"/>
    </source>
</evidence>
<dbReference type="OMA" id="WQTMGIL"/>
<evidence type="ECO:0000256" key="5">
    <source>
        <dbReference type="ARBA" id="ARBA00022723"/>
    </source>
</evidence>
<dbReference type="GO" id="GO:0006366">
    <property type="term" value="P:transcription by RNA polymerase II"/>
    <property type="evidence" value="ECO:0007669"/>
    <property type="project" value="TreeGrafter"/>
</dbReference>
<dbReference type="Pfam" id="PF13307">
    <property type="entry name" value="Helicase_C_2"/>
    <property type="match status" value="1"/>
</dbReference>
<dbReference type="NCBIfam" id="TIGR00604">
    <property type="entry name" value="rad3"/>
    <property type="match status" value="1"/>
</dbReference>
<dbReference type="Pfam" id="PF06733">
    <property type="entry name" value="DEAD_2"/>
    <property type="match status" value="1"/>
</dbReference>
<keyword evidence="22" id="KW-1185">Reference proteome</keyword>
<comment type="caution">
    <text evidence="21">The sequence shown here is derived from an EMBL/GenBank/DDBJ whole genome shotgun (WGS) entry which is preliminary data.</text>
</comment>
<sequence length="768" mass="86888">MKFFIDDLPFYPTKRKLIYCSRTVPEIEKALAELKRLMDYRKEHAETEEQREKEASFYGIGLTSRKNLCIHPEVSKEKKGKVVDARCRDLTNAAACQKGRENPGSVDLCDWHEELGKLEPGNLIPPGIWTLADVLQHGRDNRVCPYFLVRRMMPFVDVIIYSFHYLLDPKVAEQVSKEITKDAIVVFDEAHNIDNVCIESLSIDLTRPMLDSAARSVVRLGDKIDEIKKTDASKLQDEYMRLVEGLQEANDAEDAFVSNPVLPEDLLKEAIPGNIRKAEHFVAFLKRFVEYLKTRMRVLHVVAETPLSFLQHLKDITYIERRPLRFCAERLQSLVRTLEVNRVDELSSLQKVASFATLVATYEKGTLYPLAFVLSAPADWPAGFLLILEPYETEAATVPNPIFHLTCLDPAIAIKPVFERFSTVVITSGTLSPLDMYPKMLQFTPVVQETYAMSLTRNSFLPLVITRGSDQVAISSRFEVRNDPAVVRNFGSILIEYSKIVPDGIVAFFPSYLYMESIVAAWNDMGILNEVWKHKLIFVETPDANETSIALENYRRACDNGRGAVLLSVARGKVSEGIDFDHNYGRAVIMFGVPYQYTESRILKARLEYLRDAYRIRESEFLGFDAMRNAAQCVGRVLRGKTDWGLMVFADKRFARADKRAKLPRWINQYITETAANLSTDMALTLSKQFMRVISQNPNENQTGISLWTLADVEKAQAKQRELALEQEAERRAAAAKGVAANGEDDDDDEYGDGGLDDAALGALDLDV</sequence>
<keyword evidence="9 21" id="KW-0347">Helicase</keyword>
<dbReference type="InterPro" id="IPR010643">
    <property type="entry name" value="HBB"/>
</dbReference>
<dbReference type="EMBL" id="MNAD01001353">
    <property type="protein sequence ID" value="OJT06134.1"/>
    <property type="molecule type" value="Genomic_DNA"/>
</dbReference>
<evidence type="ECO:0000256" key="16">
    <source>
        <dbReference type="ARBA" id="ARBA00023242"/>
    </source>
</evidence>
<dbReference type="PROSITE" id="PS00690">
    <property type="entry name" value="DEAH_ATP_HELICASE"/>
    <property type="match status" value="1"/>
</dbReference>
<keyword evidence="14" id="KW-0234">DNA repair</keyword>
<evidence type="ECO:0000259" key="20">
    <source>
        <dbReference type="PROSITE" id="PS51193"/>
    </source>
</evidence>
<reference evidence="21 22" key="1">
    <citation type="submission" date="2016-10" db="EMBL/GenBank/DDBJ databases">
        <title>Genome sequence of the basidiomycete white-rot fungus Trametes pubescens.</title>
        <authorList>
            <person name="Makela M.R."/>
            <person name="Granchi Z."/>
            <person name="Peng M."/>
            <person name="De Vries R.P."/>
            <person name="Grigoriev I."/>
            <person name="Riley R."/>
            <person name="Hilden K."/>
        </authorList>
    </citation>
    <scope>NUCLEOTIDE SEQUENCE [LARGE SCALE GENOMIC DNA]</scope>
    <source>
        <strain evidence="21 22">FBCC735</strain>
    </source>
</reference>
<dbReference type="EC" id="5.6.2.3" evidence="17"/>
<accession>A0A1M2VEX3</accession>
<dbReference type="GO" id="GO:0043139">
    <property type="term" value="F:5'-3' DNA helicase activity"/>
    <property type="evidence" value="ECO:0007669"/>
    <property type="project" value="UniProtKB-EC"/>
</dbReference>
<dbReference type="GO" id="GO:0003684">
    <property type="term" value="F:damaged DNA binding"/>
    <property type="evidence" value="ECO:0007669"/>
    <property type="project" value="TreeGrafter"/>
</dbReference>
<dbReference type="STRING" id="154538.A0A1M2VEX3"/>
<proteinExistence type="inferred from homology"/>
<evidence type="ECO:0000256" key="17">
    <source>
        <dbReference type="ARBA" id="ARBA00044969"/>
    </source>
</evidence>
<dbReference type="GO" id="GO:0046872">
    <property type="term" value="F:metal ion binding"/>
    <property type="evidence" value="ECO:0007669"/>
    <property type="project" value="UniProtKB-KW"/>
</dbReference>
<dbReference type="PROSITE" id="PS51193">
    <property type="entry name" value="HELICASE_ATP_BIND_2"/>
    <property type="match status" value="1"/>
</dbReference>
<keyword evidence="5" id="KW-0479">Metal-binding</keyword>
<dbReference type="PANTHER" id="PTHR11472:SF1">
    <property type="entry name" value="GENERAL TRANSCRIPTION AND DNA REPAIR FACTOR IIH HELICASE SUBUNIT XPD"/>
    <property type="match status" value="1"/>
</dbReference>
<evidence type="ECO:0000256" key="10">
    <source>
        <dbReference type="ARBA" id="ARBA00022840"/>
    </source>
</evidence>
<keyword evidence="12" id="KW-0411">Iron-sulfur</keyword>
<keyword evidence="4" id="KW-0004">4Fe-4S</keyword>
<feature type="domain" description="Helicase ATP-binding" evidence="20">
    <location>
        <begin position="1"/>
        <end position="239"/>
    </location>
</feature>
<keyword evidence="15" id="KW-0413">Isomerase</keyword>
<evidence type="ECO:0000256" key="18">
    <source>
        <dbReference type="ARBA" id="ARBA00048954"/>
    </source>
</evidence>
<evidence type="ECO:0000256" key="19">
    <source>
        <dbReference type="SAM" id="MobiDB-lite"/>
    </source>
</evidence>
<comment type="subcellular location">
    <subcellularLocation>
        <location evidence="2">Nucleus</location>
    </subcellularLocation>
</comment>
<dbReference type="Gene3D" id="3.40.50.300">
    <property type="entry name" value="P-loop containing nucleotide triphosphate hydrolases"/>
    <property type="match status" value="2"/>
</dbReference>
<feature type="compositionally biased region" description="Acidic residues" evidence="19">
    <location>
        <begin position="743"/>
        <end position="756"/>
    </location>
</feature>
<keyword evidence="7" id="KW-0227">DNA damage</keyword>
<dbReference type="GO" id="GO:0000112">
    <property type="term" value="C:nucleotide-excision repair factor 3 complex"/>
    <property type="evidence" value="ECO:0007669"/>
    <property type="project" value="UniProtKB-ARBA"/>
</dbReference>
<keyword evidence="8" id="KW-0378">Hydrolase</keyword>
<dbReference type="GO" id="GO:0005524">
    <property type="term" value="F:ATP binding"/>
    <property type="evidence" value="ECO:0007669"/>
    <property type="project" value="UniProtKB-KW"/>
</dbReference>
<dbReference type="InterPro" id="IPR027417">
    <property type="entry name" value="P-loop_NTPase"/>
</dbReference>
<dbReference type="FunFam" id="3.40.50.300:FF:000135">
    <property type="entry name" value="DNA repair helicase RAD3, putative"/>
    <property type="match status" value="1"/>
</dbReference>
<evidence type="ECO:0000313" key="21">
    <source>
        <dbReference type="EMBL" id="OJT06134.1"/>
    </source>
</evidence>
<dbReference type="InterPro" id="IPR010614">
    <property type="entry name" value="RAD3-like_helicase_DEAD"/>
</dbReference>
<dbReference type="InterPro" id="IPR002464">
    <property type="entry name" value="DNA/RNA_helicase_DEAH_CS"/>
</dbReference>
<evidence type="ECO:0000313" key="22">
    <source>
        <dbReference type="Proteomes" id="UP000184267"/>
    </source>
</evidence>
<dbReference type="GO" id="GO:0045951">
    <property type="term" value="P:positive regulation of mitotic recombination"/>
    <property type="evidence" value="ECO:0007669"/>
    <property type="project" value="TreeGrafter"/>
</dbReference>
<dbReference type="InterPro" id="IPR013020">
    <property type="entry name" value="Rad3/Chl1-like"/>
</dbReference>
<evidence type="ECO:0000256" key="6">
    <source>
        <dbReference type="ARBA" id="ARBA00022741"/>
    </source>
</evidence>
<evidence type="ECO:0000256" key="4">
    <source>
        <dbReference type="ARBA" id="ARBA00022485"/>
    </source>
</evidence>
<evidence type="ECO:0000256" key="9">
    <source>
        <dbReference type="ARBA" id="ARBA00022806"/>
    </source>
</evidence>
<dbReference type="Pfam" id="PF06777">
    <property type="entry name" value="HBB"/>
    <property type="match status" value="1"/>
</dbReference>
<dbReference type="SMART" id="SM00491">
    <property type="entry name" value="HELICc2"/>
    <property type="match status" value="1"/>
</dbReference>
<dbReference type="GO" id="GO:0051539">
    <property type="term" value="F:4 iron, 4 sulfur cluster binding"/>
    <property type="evidence" value="ECO:0007669"/>
    <property type="project" value="UniProtKB-KW"/>
</dbReference>
<comment type="cofactor">
    <cofactor evidence="1">
        <name>[4Fe-4S] cluster</name>
        <dbReference type="ChEBI" id="CHEBI:49883"/>
    </cofactor>
</comment>
<organism evidence="21 22">
    <name type="scientific">Trametes pubescens</name>
    <name type="common">White-rot fungus</name>
    <dbReference type="NCBI Taxonomy" id="154538"/>
    <lineage>
        <taxon>Eukaryota</taxon>
        <taxon>Fungi</taxon>
        <taxon>Dikarya</taxon>
        <taxon>Basidiomycota</taxon>
        <taxon>Agaricomycotina</taxon>
        <taxon>Agaricomycetes</taxon>
        <taxon>Polyporales</taxon>
        <taxon>Polyporaceae</taxon>
        <taxon>Trametes</taxon>
    </lineage>
</organism>
<keyword evidence="11" id="KW-0408">Iron</keyword>
<evidence type="ECO:0000256" key="11">
    <source>
        <dbReference type="ARBA" id="ARBA00023004"/>
    </source>
</evidence>
<comment type="similarity">
    <text evidence="3">Belongs to the helicase family. RAD3/XPD subfamily.</text>
</comment>
<dbReference type="SMART" id="SM00488">
    <property type="entry name" value="DEXDc2"/>
    <property type="match status" value="1"/>
</dbReference>
<dbReference type="CDD" id="cd18788">
    <property type="entry name" value="SF2_C_XPD"/>
    <property type="match status" value="1"/>
</dbReference>
<evidence type="ECO:0000256" key="7">
    <source>
        <dbReference type="ARBA" id="ARBA00022763"/>
    </source>
</evidence>
<evidence type="ECO:0000256" key="13">
    <source>
        <dbReference type="ARBA" id="ARBA00023125"/>
    </source>
</evidence>
<dbReference type="FunFam" id="3.40.50.300:FF:000128">
    <property type="entry name" value="Putative DNA repair helicase RAD3"/>
    <property type="match status" value="1"/>
</dbReference>
<dbReference type="GO" id="GO:0016818">
    <property type="term" value="F:hydrolase activity, acting on acid anhydrides, in phosphorus-containing anhydrides"/>
    <property type="evidence" value="ECO:0007669"/>
    <property type="project" value="InterPro"/>
</dbReference>
<dbReference type="PANTHER" id="PTHR11472">
    <property type="entry name" value="DNA REPAIR DEAD HELICASE RAD3/XP-D SUBFAMILY MEMBER"/>
    <property type="match status" value="1"/>
</dbReference>
<evidence type="ECO:0000256" key="1">
    <source>
        <dbReference type="ARBA" id="ARBA00001966"/>
    </source>
</evidence>
<comment type="catalytic activity">
    <reaction evidence="18">
        <text>ATP + H2O = ADP + phosphate + H(+)</text>
        <dbReference type="Rhea" id="RHEA:13065"/>
        <dbReference type="ChEBI" id="CHEBI:15377"/>
        <dbReference type="ChEBI" id="CHEBI:15378"/>
        <dbReference type="ChEBI" id="CHEBI:30616"/>
        <dbReference type="ChEBI" id="CHEBI:43474"/>
        <dbReference type="ChEBI" id="CHEBI:456216"/>
        <dbReference type="EC" id="5.6.2.3"/>
    </reaction>
</comment>
<keyword evidence="6" id="KW-0547">Nucleotide-binding</keyword>
<feature type="region of interest" description="Disordered" evidence="19">
    <location>
        <begin position="734"/>
        <end position="756"/>
    </location>
</feature>
<dbReference type="InterPro" id="IPR014013">
    <property type="entry name" value="Helic_SF1/SF2_ATP-bd_DinG/Rad3"/>
</dbReference>